<dbReference type="Gene3D" id="2.130.10.130">
    <property type="entry name" value="Integrin alpha, N-terminal"/>
    <property type="match status" value="1"/>
</dbReference>
<dbReference type="Pfam" id="PF13517">
    <property type="entry name" value="FG-GAP_3"/>
    <property type="match status" value="1"/>
</dbReference>
<dbReference type="EMBL" id="DSVL01000202">
    <property type="protein sequence ID" value="HFH29167.1"/>
    <property type="molecule type" value="Genomic_DNA"/>
</dbReference>
<dbReference type="AlphaFoldDB" id="A0A7C3IJ65"/>
<name>A0A7C3IJ65_9SPIR</name>
<sequence length="842" mass="91241">MLYHTKFITRLDRYNSRIWLAALVVLCAPFLIACPMGTGGSTEPSSPKAKEILNELNVKEVNNPPALTTTATTGETFTITDPDSWQPLKKPYTVYNPTAQVLQLGISVSGSYSTLWGDNSTVYSAAYPFSGSGTTSWANTCAKRSVTADLDGDGIDEWVIFYTPTNGGTSLYMTVGRHTATTAVSFSTPQQISGITASDKLHNYYEQSAFFINSIARNTRYPYFQMSSADIDGDGKEEILLVNYNEAVILKVSADGSSASIIDSKTFTAPVSSFTGGDFDGDRKDELVVCVQGKGFALYDSTFSSPVTNPEFMTPGFNDSDWSGVNWSDVVSQACFGDFNGDNIDELAVKVTGPKGWITKTYQVNKGTLEAKIEIWDKVAFPDSMTNIANMPVAVDIDGDGTDELFLAPYISSNVLGSSDSSVYIGNFLPNADYIIDAGAGDVDADGKKDMVVAYYLTNNNNAYSRITSFGMIAGDNWNNLETKKLYVDDTIINGADAQARFTHAVVETCMAIGHGFDNSPRVKYVGHELQFTDPIVIAVLASPPYYADIAAADPSYAYNSWVTTFGKKTSESASNTTKVGFSLGASLEYEGGASIFGVKIATFKASASFENSMNWEWTTSTTITKSITYTCNGGEDRVIFTAVPIDTYSYEVLTSPQSDDVGKILHINLPRDYSTYTVTREFFNEHNGTLADIGSNVLPHTLGQVKSYPTAATKDTLLSTYGGYSYDAQPAGQASVSNNGTVLEIEVEQGKEKSFSIDQERKFSVGAGAGGFVASIEAGFNVGYQYTCGTSTGTSFGGTVGYLPTTYFNNPNYTYSSGLFVYPYEDPNSLQTYWVVNYWVQ</sequence>
<evidence type="ECO:0000256" key="1">
    <source>
        <dbReference type="ARBA" id="ARBA00022729"/>
    </source>
</evidence>
<dbReference type="InterPro" id="IPR028994">
    <property type="entry name" value="Integrin_alpha_N"/>
</dbReference>
<comment type="caution">
    <text evidence="2">The sequence shown here is derived from an EMBL/GenBank/DDBJ whole genome shotgun (WGS) entry which is preliminary data.</text>
</comment>
<dbReference type="PROSITE" id="PS51257">
    <property type="entry name" value="PROKAR_LIPOPROTEIN"/>
    <property type="match status" value="1"/>
</dbReference>
<gene>
    <name evidence="2" type="ORF">ENS59_06600</name>
</gene>
<protein>
    <submittedName>
        <fullName evidence="2">VCBS repeat-containing protein</fullName>
    </submittedName>
</protein>
<keyword evidence="1" id="KW-0732">Signal</keyword>
<accession>A0A7C3IJ65</accession>
<organism evidence="2">
    <name type="scientific">Gracilinema caldarium</name>
    <dbReference type="NCBI Taxonomy" id="215591"/>
    <lineage>
        <taxon>Bacteria</taxon>
        <taxon>Pseudomonadati</taxon>
        <taxon>Spirochaetota</taxon>
        <taxon>Spirochaetia</taxon>
        <taxon>Spirochaetales</taxon>
        <taxon>Breznakiellaceae</taxon>
        <taxon>Gracilinema</taxon>
    </lineage>
</organism>
<dbReference type="InterPro" id="IPR013517">
    <property type="entry name" value="FG-GAP"/>
</dbReference>
<proteinExistence type="predicted"/>
<reference evidence="2" key="1">
    <citation type="journal article" date="2020" name="mSystems">
        <title>Genome- and Community-Level Interaction Insights into Carbon Utilization and Element Cycling Functions of Hydrothermarchaeota in Hydrothermal Sediment.</title>
        <authorList>
            <person name="Zhou Z."/>
            <person name="Liu Y."/>
            <person name="Xu W."/>
            <person name="Pan J."/>
            <person name="Luo Z.H."/>
            <person name="Li M."/>
        </authorList>
    </citation>
    <scope>NUCLEOTIDE SEQUENCE [LARGE SCALE GENOMIC DNA]</scope>
    <source>
        <strain evidence="2">SpSt-503</strain>
    </source>
</reference>
<evidence type="ECO:0000313" key="2">
    <source>
        <dbReference type="EMBL" id="HFH29167.1"/>
    </source>
</evidence>
<dbReference type="SUPFAM" id="SSF69318">
    <property type="entry name" value="Integrin alpha N-terminal domain"/>
    <property type="match status" value="1"/>
</dbReference>
<dbReference type="SUPFAM" id="SSF56973">
    <property type="entry name" value="Aerolisin/ETX pore-forming domain"/>
    <property type="match status" value="1"/>
</dbReference>